<name>A0A7J8LG31_9ROSI</name>
<protein>
    <submittedName>
        <fullName evidence="2">Uncharacterized protein</fullName>
    </submittedName>
</protein>
<accession>A0A7J8LG31</accession>
<dbReference type="Proteomes" id="UP000593572">
    <property type="component" value="Unassembled WGS sequence"/>
</dbReference>
<keyword evidence="3" id="KW-1185">Reference proteome</keyword>
<evidence type="ECO:0000313" key="3">
    <source>
        <dbReference type="Proteomes" id="UP000593572"/>
    </source>
</evidence>
<proteinExistence type="predicted"/>
<organism evidence="2 3">
    <name type="scientific">Gossypium lobatum</name>
    <dbReference type="NCBI Taxonomy" id="34289"/>
    <lineage>
        <taxon>Eukaryota</taxon>
        <taxon>Viridiplantae</taxon>
        <taxon>Streptophyta</taxon>
        <taxon>Embryophyta</taxon>
        <taxon>Tracheophyta</taxon>
        <taxon>Spermatophyta</taxon>
        <taxon>Magnoliopsida</taxon>
        <taxon>eudicotyledons</taxon>
        <taxon>Gunneridae</taxon>
        <taxon>Pentapetalae</taxon>
        <taxon>rosids</taxon>
        <taxon>malvids</taxon>
        <taxon>Malvales</taxon>
        <taxon>Malvaceae</taxon>
        <taxon>Malvoideae</taxon>
        <taxon>Gossypium</taxon>
    </lineage>
</organism>
<keyword evidence="1" id="KW-1133">Transmembrane helix</keyword>
<reference evidence="2 3" key="1">
    <citation type="journal article" date="2019" name="Genome Biol. Evol.">
        <title>Insights into the evolution of the New World diploid cottons (Gossypium, subgenus Houzingenia) based on genome sequencing.</title>
        <authorList>
            <person name="Grover C.E."/>
            <person name="Arick M.A. 2nd"/>
            <person name="Thrash A."/>
            <person name="Conover J.L."/>
            <person name="Sanders W.S."/>
            <person name="Peterson D.G."/>
            <person name="Frelichowski J.E."/>
            <person name="Scheffler J.A."/>
            <person name="Scheffler B.E."/>
            <person name="Wendel J.F."/>
        </authorList>
    </citation>
    <scope>NUCLEOTIDE SEQUENCE [LARGE SCALE GENOMIC DNA]</scope>
    <source>
        <strain evidence="2">157</strain>
        <tissue evidence="2">Leaf</tissue>
    </source>
</reference>
<feature type="transmembrane region" description="Helical" evidence="1">
    <location>
        <begin position="40"/>
        <end position="59"/>
    </location>
</feature>
<keyword evidence="1" id="KW-0812">Transmembrane</keyword>
<evidence type="ECO:0000313" key="2">
    <source>
        <dbReference type="EMBL" id="MBA0551339.1"/>
    </source>
</evidence>
<evidence type="ECO:0000256" key="1">
    <source>
        <dbReference type="SAM" id="Phobius"/>
    </source>
</evidence>
<keyword evidence="1" id="KW-0472">Membrane</keyword>
<dbReference type="AlphaFoldDB" id="A0A7J8LG31"/>
<comment type="caution">
    <text evidence="2">The sequence shown here is derived from an EMBL/GenBank/DDBJ whole genome shotgun (WGS) entry which is preliminary data.</text>
</comment>
<dbReference type="EMBL" id="JABEZX010000002">
    <property type="protein sequence ID" value="MBA0551339.1"/>
    <property type="molecule type" value="Genomic_DNA"/>
</dbReference>
<sequence length="65" mass="7320">MSILNSFLQCLGTSDCWRSLSVEKKVLEMVLSAMEWMTEMTFTCALGLAPLLVLIILYMKVESIS</sequence>
<gene>
    <name evidence="2" type="ORF">Golob_022228</name>
</gene>